<evidence type="ECO:0000256" key="4">
    <source>
        <dbReference type="ARBA" id="ARBA00023004"/>
    </source>
</evidence>
<name>A0AA37BQL3_9ARCH</name>
<feature type="binding site" evidence="6">
    <location>
        <position position="76"/>
    </location>
    <ligand>
        <name>[4Fe-4S] cluster</name>
        <dbReference type="ChEBI" id="CHEBI:49883"/>
        <note>4Fe-4S-S-AdoMet</note>
    </ligand>
</feature>
<dbReference type="SFLD" id="SFLDG01064">
    <property type="entry name" value="F420__menaquinone_cofactor_bio"/>
    <property type="match status" value="1"/>
</dbReference>
<dbReference type="Proteomes" id="UP000632195">
    <property type="component" value="Unassembled WGS sequence"/>
</dbReference>
<proteinExistence type="predicted"/>
<evidence type="ECO:0000256" key="6">
    <source>
        <dbReference type="PIRSR" id="PIRSR004762-1"/>
    </source>
</evidence>
<dbReference type="AlphaFoldDB" id="A0AA37BQL3"/>
<dbReference type="GO" id="GO:0046872">
    <property type="term" value="F:metal ion binding"/>
    <property type="evidence" value="ECO:0007669"/>
    <property type="project" value="UniProtKB-KW"/>
</dbReference>
<evidence type="ECO:0000256" key="1">
    <source>
        <dbReference type="ARBA" id="ARBA00022485"/>
    </source>
</evidence>
<dbReference type="SFLD" id="SFLDF00343">
    <property type="entry name" value="aminofutalosine_synthase_(mqnE"/>
    <property type="match status" value="1"/>
</dbReference>
<evidence type="ECO:0000313" key="9">
    <source>
        <dbReference type="EMBL" id="GGM67292.1"/>
    </source>
</evidence>
<dbReference type="InterPro" id="IPR034405">
    <property type="entry name" value="F420"/>
</dbReference>
<feature type="binding site" evidence="7">
    <location>
        <position position="185"/>
    </location>
    <ligand>
        <name>S-adenosyl-L-methionine</name>
        <dbReference type="ChEBI" id="CHEBI:59789"/>
    </ligand>
</feature>
<dbReference type="GO" id="GO:0044689">
    <property type="term" value="F:7,8-didemethyl-8-hydroxy-5-deazariboflavin synthase activity"/>
    <property type="evidence" value="ECO:0007669"/>
    <property type="project" value="TreeGrafter"/>
</dbReference>
<dbReference type="Pfam" id="PF19288">
    <property type="entry name" value="CofH_C"/>
    <property type="match status" value="1"/>
</dbReference>
<reference evidence="9" key="1">
    <citation type="journal article" date="2014" name="Int. J. Syst. Evol. Microbiol.">
        <title>Complete genome sequence of Corynebacterium casei LMG S-19264T (=DSM 44701T), isolated from a smear-ripened cheese.</title>
        <authorList>
            <consortium name="US DOE Joint Genome Institute (JGI-PGF)"/>
            <person name="Walter F."/>
            <person name="Albersmeier A."/>
            <person name="Kalinowski J."/>
            <person name="Ruckert C."/>
        </authorList>
    </citation>
    <scope>NUCLEOTIDE SEQUENCE</scope>
    <source>
        <strain evidence="9">JCM 13583</strain>
    </source>
</reference>
<dbReference type="NCBIfam" id="TIGR00423">
    <property type="entry name" value="CofH family radical SAM protein"/>
    <property type="match status" value="1"/>
</dbReference>
<comment type="caution">
    <text evidence="9">The sequence shown here is derived from an EMBL/GenBank/DDBJ whole genome shotgun (WGS) entry which is preliminary data.</text>
</comment>
<dbReference type="SFLD" id="SFLDS00029">
    <property type="entry name" value="Radical_SAM"/>
    <property type="match status" value="1"/>
</dbReference>
<reference evidence="9" key="2">
    <citation type="submission" date="2022-09" db="EMBL/GenBank/DDBJ databases">
        <authorList>
            <person name="Sun Q."/>
            <person name="Ohkuma M."/>
        </authorList>
    </citation>
    <scope>NUCLEOTIDE SEQUENCE</scope>
    <source>
        <strain evidence="9">JCM 13583</strain>
    </source>
</reference>
<gene>
    <name evidence="9" type="ORF">GCM10007108_01730</name>
</gene>
<dbReference type="InterPro" id="IPR058240">
    <property type="entry name" value="rSAM_sf"/>
</dbReference>
<feature type="domain" description="Radical SAM core" evidence="8">
    <location>
        <begin position="55"/>
        <end position="295"/>
    </location>
</feature>
<dbReference type="Gene3D" id="3.20.20.70">
    <property type="entry name" value="Aldolase class I"/>
    <property type="match status" value="1"/>
</dbReference>
<dbReference type="PANTHER" id="PTHR43076">
    <property type="entry name" value="FO SYNTHASE (COFH)"/>
    <property type="match status" value="1"/>
</dbReference>
<dbReference type="InterPro" id="IPR007197">
    <property type="entry name" value="rSAM"/>
</dbReference>
<keyword evidence="4 6" id="KW-0408">Iron</keyword>
<dbReference type="InterPro" id="IPR045567">
    <property type="entry name" value="CofH/MnqC-like_C"/>
</dbReference>
<keyword evidence="2 6" id="KW-0949">S-adenosyl-L-methionine</keyword>
<evidence type="ECO:0000313" key="10">
    <source>
        <dbReference type="Proteomes" id="UP000632195"/>
    </source>
</evidence>
<dbReference type="GO" id="GO:0051539">
    <property type="term" value="F:4 iron, 4 sulfur cluster binding"/>
    <property type="evidence" value="ECO:0007669"/>
    <property type="project" value="UniProtKB-KW"/>
</dbReference>
<evidence type="ECO:0000259" key="8">
    <source>
        <dbReference type="PROSITE" id="PS51918"/>
    </source>
</evidence>
<dbReference type="EMBL" id="BMNY01000001">
    <property type="protein sequence ID" value="GGM67292.1"/>
    <property type="molecule type" value="Genomic_DNA"/>
</dbReference>
<comment type="cofactor">
    <cofactor evidence="6">
        <name>[4Fe-4S] cluster</name>
        <dbReference type="ChEBI" id="CHEBI:49883"/>
    </cofactor>
    <text evidence="6">Binds 1 [4Fe-4S] cluster. The cluster is coordinated with 3 cysteines and an exchangeable S-adenosyl-L-methionine.</text>
</comment>
<dbReference type="Pfam" id="PF04055">
    <property type="entry name" value="Radical_SAM"/>
    <property type="match status" value="1"/>
</dbReference>
<dbReference type="GO" id="GO:0016765">
    <property type="term" value="F:transferase activity, transferring alkyl or aryl (other than methyl) groups"/>
    <property type="evidence" value="ECO:0007669"/>
    <property type="project" value="InterPro"/>
</dbReference>
<dbReference type="SFLD" id="SFLDG01389">
    <property type="entry name" value="menaquinone_synthsis_involved"/>
    <property type="match status" value="1"/>
</dbReference>
<evidence type="ECO:0000256" key="3">
    <source>
        <dbReference type="ARBA" id="ARBA00022723"/>
    </source>
</evidence>
<dbReference type="RefSeq" id="WP_188679518.1">
    <property type="nucleotide sequence ID" value="NZ_BMNY01000001.1"/>
</dbReference>
<keyword evidence="1 6" id="KW-0004">4Fe-4S</keyword>
<evidence type="ECO:0000256" key="2">
    <source>
        <dbReference type="ARBA" id="ARBA00022691"/>
    </source>
</evidence>
<protein>
    <submittedName>
        <fullName evidence="9">Dehypoxanthine futalosine cyclase</fullName>
    </submittedName>
</protein>
<keyword evidence="5 6" id="KW-0411">Iron-sulfur</keyword>
<accession>A0AA37BQL3</accession>
<keyword evidence="10" id="KW-1185">Reference proteome</keyword>
<evidence type="ECO:0000256" key="7">
    <source>
        <dbReference type="PIRSR" id="PIRSR004762-2"/>
    </source>
</evidence>
<organism evidence="9 10">
    <name type="scientific">Thermogymnomonas acidicola</name>
    <dbReference type="NCBI Taxonomy" id="399579"/>
    <lineage>
        <taxon>Archaea</taxon>
        <taxon>Methanobacteriati</taxon>
        <taxon>Thermoplasmatota</taxon>
        <taxon>Thermoplasmata</taxon>
        <taxon>Thermoplasmatales</taxon>
        <taxon>Thermogymnomonas</taxon>
    </lineage>
</organism>
<dbReference type="PROSITE" id="PS51918">
    <property type="entry name" value="RADICAL_SAM"/>
    <property type="match status" value="1"/>
</dbReference>
<feature type="binding site" evidence="6">
    <location>
        <position position="73"/>
    </location>
    <ligand>
        <name>[4Fe-4S] cluster</name>
        <dbReference type="ChEBI" id="CHEBI:49883"/>
        <note>4Fe-4S-S-AdoMet</note>
    </ligand>
</feature>
<dbReference type="InterPro" id="IPR013785">
    <property type="entry name" value="Aldolase_TIM"/>
</dbReference>
<feature type="binding site" evidence="6">
    <location>
        <position position="69"/>
    </location>
    <ligand>
        <name>[4Fe-4S] cluster</name>
        <dbReference type="ChEBI" id="CHEBI:49883"/>
        <note>4Fe-4S-S-AdoMet</note>
    </ligand>
</feature>
<evidence type="ECO:0000256" key="5">
    <source>
        <dbReference type="ARBA" id="ARBA00023014"/>
    </source>
</evidence>
<dbReference type="PANTHER" id="PTHR43076:SF14">
    <property type="entry name" value="RADICAL SAM DOMAIN PROTEIN"/>
    <property type="match status" value="1"/>
</dbReference>
<dbReference type="InterPro" id="IPR020050">
    <property type="entry name" value="FO_synthase_su2"/>
</dbReference>
<dbReference type="PIRSF" id="PIRSF004762">
    <property type="entry name" value="CHP00423"/>
    <property type="match status" value="1"/>
</dbReference>
<dbReference type="SUPFAM" id="SSF102114">
    <property type="entry name" value="Radical SAM enzymes"/>
    <property type="match status" value="1"/>
</dbReference>
<sequence length="371" mass="41645">MPRQSTYSIDYWFDTITSGHRLSYEEALSLMDELSLYDMMRLANRLTSVQVGDTVTYAVSYNINYSNYCAASCPICAFYVPAKLKGKTQRGYELTVDDVKRELEKARGLGATEIHIVGGFNPYLPLEYYEEVFRTVKKYMPDATLKALTIPEIDFIARTTGNSLKETVLRLKEAGMEAHTGGGAEIFDPEVRKQITTKEKISGEKWLEDAKVIHSLGVPGNSTMTYGHVEEWKHIVDHIIKIRENQREVPGFLSFIPLKFSPENTPLKKMGKVTMPASGDKDLKVIALARILAGEDLRNISVYWVSIGKEIAQVALNGGGSDLVGTAYSEKIFGATDRHEATTVEEMNEIVWQAGKIPAQRDTFYRIRAYA</sequence>
<keyword evidence="3" id="KW-0479">Metal-binding</keyword>